<dbReference type="InterPro" id="IPR037069">
    <property type="entry name" value="AcylCoA_DH/ox_N_sf"/>
</dbReference>
<accession>A0ABS1LLU0</accession>
<evidence type="ECO:0000256" key="4">
    <source>
        <dbReference type="ARBA" id="ARBA00022827"/>
    </source>
</evidence>
<dbReference type="PANTHER" id="PTHR43188:SF1">
    <property type="entry name" value="ACYL-COA DEHYDROGENASE"/>
    <property type="match status" value="1"/>
</dbReference>
<dbReference type="Gene3D" id="1.20.140.10">
    <property type="entry name" value="Butyryl-CoA Dehydrogenase, subunit A, domain 3"/>
    <property type="match status" value="1"/>
</dbReference>
<evidence type="ECO:0000256" key="3">
    <source>
        <dbReference type="ARBA" id="ARBA00022630"/>
    </source>
</evidence>
<evidence type="ECO:0000313" key="10">
    <source>
        <dbReference type="Proteomes" id="UP000675409"/>
    </source>
</evidence>
<dbReference type="EMBL" id="JABBYC010000024">
    <property type="protein sequence ID" value="MBL0887220.1"/>
    <property type="molecule type" value="Genomic_DNA"/>
</dbReference>
<dbReference type="SUPFAM" id="SSF47203">
    <property type="entry name" value="Acyl-CoA dehydrogenase C-terminal domain-like"/>
    <property type="match status" value="1"/>
</dbReference>
<comment type="similarity">
    <text evidence="2 5">Belongs to the acyl-CoA dehydrogenase family.</text>
</comment>
<dbReference type="Gene3D" id="1.10.540.10">
    <property type="entry name" value="Acyl-CoA dehydrogenase/oxidase, N-terminal domain"/>
    <property type="match status" value="1"/>
</dbReference>
<dbReference type="InterPro" id="IPR009075">
    <property type="entry name" value="AcylCo_DH/oxidase_C"/>
</dbReference>
<dbReference type="Pfam" id="PF02771">
    <property type="entry name" value="Acyl-CoA_dh_N"/>
    <property type="match status" value="1"/>
</dbReference>
<evidence type="ECO:0000313" key="9">
    <source>
        <dbReference type="EMBL" id="MBL0887220.1"/>
    </source>
</evidence>
<dbReference type="PANTHER" id="PTHR43188">
    <property type="entry name" value="ACYL-COENZYME A OXIDASE"/>
    <property type="match status" value="1"/>
</dbReference>
<dbReference type="InterPro" id="IPR036250">
    <property type="entry name" value="AcylCo_DH-like_C"/>
</dbReference>
<comment type="caution">
    <text evidence="9">The sequence shown here is derived from an EMBL/GenBank/DDBJ whole genome shotgun (WGS) entry which is preliminary data.</text>
</comment>
<comment type="cofactor">
    <cofactor evidence="1 5">
        <name>FAD</name>
        <dbReference type="ChEBI" id="CHEBI:57692"/>
    </cofactor>
</comment>
<feature type="domain" description="Acyl-CoA dehydrogenase/oxidase N-terminal" evidence="8">
    <location>
        <begin position="30"/>
        <end position="141"/>
    </location>
</feature>
<dbReference type="InterPro" id="IPR013786">
    <property type="entry name" value="AcylCoA_DH/ox_N"/>
</dbReference>
<feature type="domain" description="Acyl-CoA dehydrogenase/oxidase C-terminal" evidence="6">
    <location>
        <begin position="261"/>
        <end position="399"/>
    </location>
</feature>
<dbReference type="Gene3D" id="2.40.110.10">
    <property type="entry name" value="Butyryl-CoA Dehydrogenase, subunit A, domain 2"/>
    <property type="match status" value="1"/>
</dbReference>
<keyword evidence="4 5" id="KW-0274">FAD</keyword>
<keyword evidence="10" id="KW-1185">Reference proteome</keyword>
<reference evidence="9 10" key="1">
    <citation type="journal article" date="2021" name="Arch. Microbiol.">
        <title>Myceligenerans indicum sp. nov., an actinobacterium isolated from mangrove sediment of Sundarbans, India.</title>
        <authorList>
            <person name="Asha K."/>
            <person name="Bhadury P."/>
        </authorList>
    </citation>
    <scope>NUCLEOTIDE SEQUENCE [LARGE SCALE GENOMIC DNA]</scope>
    <source>
        <strain evidence="9 10">I2</strain>
    </source>
</reference>
<evidence type="ECO:0000259" key="8">
    <source>
        <dbReference type="Pfam" id="PF02771"/>
    </source>
</evidence>
<dbReference type="RefSeq" id="WP_201848036.1">
    <property type="nucleotide sequence ID" value="NZ_JABBYC010000024.1"/>
</dbReference>
<protein>
    <submittedName>
        <fullName evidence="9">Acyl-CoA dehydrogenase</fullName>
    </submittedName>
</protein>
<organism evidence="9 10">
    <name type="scientific">Myceligenerans indicum</name>
    <dbReference type="NCBI Taxonomy" id="2593663"/>
    <lineage>
        <taxon>Bacteria</taxon>
        <taxon>Bacillati</taxon>
        <taxon>Actinomycetota</taxon>
        <taxon>Actinomycetes</taxon>
        <taxon>Micrococcales</taxon>
        <taxon>Promicromonosporaceae</taxon>
        <taxon>Myceligenerans</taxon>
    </lineage>
</organism>
<dbReference type="InterPro" id="IPR006091">
    <property type="entry name" value="Acyl-CoA_Oxase/DH_mid-dom"/>
</dbReference>
<dbReference type="Pfam" id="PF02770">
    <property type="entry name" value="Acyl-CoA_dh_M"/>
    <property type="match status" value="1"/>
</dbReference>
<dbReference type="InterPro" id="IPR006089">
    <property type="entry name" value="Acyl-CoA_DH_CS"/>
</dbReference>
<dbReference type="SUPFAM" id="SSF56645">
    <property type="entry name" value="Acyl-CoA dehydrogenase NM domain-like"/>
    <property type="match status" value="1"/>
</dbReference>
<dbReference type="InterPro" id="IPR009100">
    <property type="entry name" value="AcylCoA_DH/oxidase_NM_dom_sf"/>
</dbReference>
<dbReference type="InterPro" id="IPR046373">
    <property type="entry name" value="Acyl-CoA_Oxase/DH_mid-dom_sf"/>
</dbReference>
<name>A0ABS1LLU0_9MICO</name>
<feature type="domain" description="Acyl-CoA oxidase/dehydrogenase middle" evidence="7">
    <location>
        <begin position="145"/>
        <end position="240"/>
    </location>
</feature>
<proteinExistence type="inferred from homology"/>
<dbReference type="InterPro" id="IPR045008">
    <property type="entry name" value="ACX4-like"/>
</dbReference>
<evidence type="ECO:0000256" key="5">
    <source>
        <dbReference type="RuleBase" id="RU362125"/>
    </source>
</evidence>
<evidence type="ECO:0000256" key="1">
    <source>
        <dbReference type="ARBA" id="ARBA00001974"/>
    </source>
</evidence>
<keyword evidence="5" id="KW-0560">Oxidoreductase</keyword>
<dbReference type="Proteomes" id="UP000675409">
    <property type="component" value="Unassembled WGS sequence"/>
</dbReference>
<dbReference type="PROSITE" id="PS00073">
    <property type="entry name" value="ACYL_COA_DH_2"/>
    <property type="match status" value="1"/>
</dbReference>
<gene>
    <name evidence="9" type="ORF">HGK34_13195</name>
</gene>
<evidence type="ECO:0000256" key="2">
    <source>
        <dbReference type="ARBA" id="ARBA00009347"/>
    </source>
</evidence>
<keyword evidence="3 5" id="KW-0285">Flavoprotein</keyword>
<evidence type="ECO:0000259" key="6">
    <source>
        <dbReference type="Pfam" id="PF00441"/>
    </source>
</evidence>
<evidence type="ECO:0000259" key="7">
    <source>
        <dbReference type="Pfam" id="PF02770"/>
    </source>
</evidence>
<sequence>MTQTPGVTAPDYDLSQPLDIDFAGAFADATTEERAHQHKVRKFVQEDVLPVIADYWERYEVPMDLVKRLAELDLLRDGVDVPGLPHITPYAEGLAAMEMSRGDGSVATICAVQGGLALQSIVMLGSEEQIERYAGPMARGEILGAFGLTEPTHGSDSVALETTAVAATRDGVEGYVINGEKKWIGLGSTGDITVVWARGEDGQVHGYIVPQDTPGYAATTIQGKVSLRAIHQAHIVLTDVFVPAENLLPKSRSFKDAGRVLFSTRLGVAWSAVGHAVACYEAAVAYSRQRVQFGRPLAASQMVQERLTQMLSTLTQLQLLVKQMTRRAEAGELTGPQASIAKYSCTRGARQIAQTARDLLGGNGILLENRVARHFADIEALHTYEGTESMQALIVGREITGESAFA</sequence>
<dbReference type="Pfam" id="PF00441">
    <property type="entry name" value="Acyl-CoA_dh_1"/>
    <property type="match status" value="1"/>
</dbReference>